<name>A0A3B0RVU9_9ZZZZ</name>
<dbReference type="PANTHER" id="PTHR43172:SF1">
    <property type="entry name" value="ADENYLOSUCCINATE LYASE"/>
    <property type="match status" value="1"/>
</dbReference>
<sequence length="257" mass="28323">MIERYSTPEMNAVWSETRKLAAWKEVETLVVEAWVELGIAPAEAADAARRAPEVDPAAWKKREAVTHHDVAAFVDLLSTSVDNGSEWIHFGLTSSDVLDTASGVLLKEAGELLLTAVQNLFDTTKARAFEFRDTIMIGRTHGIWAEPTSFGLKLANWAFEIQRDHERLVDAVNGVSFGKISGAVGTYAHTPPDVESYVCSRLGLVAEPASTQVIPRDRHAHFLSVLALVGSSIERFATEIRHLQRSEVGEAREAFRT</sequence>
<feature type="domain" description="Fumarate lyase N-terminal" evidence="2">
    <location>
        <begin position="13"/>
        <end position="254"/>
    </location>
</feature>
<dbReference type="GO" id="GO:0005829">
    <property type="term" value="C:cytosol"/>
    <property type="evidence" value="ECO:0007669"/>
    <property type="project" value="TreeGrafter"/>
</dbReference>
<dbReference type="Gene3D" id="1.20.200.10">
    <property type="entry name" value="Fumarase/aspartase (Central domain)"/>
    <property type="match status" value="1"/>
</dbReference>
<dbReference type="InterPro" id="IPR000362">
    <property type="entry name" value="Fumarate_lyase_fam"/>
</dbReference>
<dbReference type="EMBL" id="UOEI01000169">
    <property type="protein sequence ID" value="VAV96109.1"/>
    <property type="molecule type" value="Genomic_DNA"/>
</dbReference>
<dbReference type="InterPro" id="IPR008948">
    <property type="entry name" value="L-Aspartase-like"/>
</dbReference>
<accession>A0A3B0RVU9</accession>
<feature type="non-terminal residue" evidence="3">
    <location>
        <position position="257"/>
    </location>
</feature>
<reference evidence="3" key="1">
    <citation type="submission" date="2018-06" db="EMBL/GenBank/DDBJ databases">
        <authorList>
            <person name="Zhirakovskaya E."/>
        </authorList>
    </citation>
    <scope>NUCLEOTIDE SEQUENCE</scope>
</reference>
<dbReference type="AlphaFoldDB" id="A0A3B0RVU9"/>
<organism evidence="3">
    <name type="scientific">hydrothermal vent metagenome</name>
    <dbReference type="NCBI Taxonomy" id="652676"/>
    <lineage>
        <taxon>unclassified sequences</taxon>
        <taxon>metagenomes</taxon>
        <taxon>ecological metagenomes</taxon>
    </lineage>
</organism>
<dbReference type="SUPFAM" id="SSF48557">
    <property type="entry name" value="L-aspartase-like"/>
    <property type="match status" value="1"/>
</dbReference>
<evidence type="ECO:0000256" key="1">
    <source>
        <dbReference type="ARBA" id="ARBA00023239"/>
    </source>
</evidence>
<dbReference type="GO" id="GO:0004018">
    <property type="term" value="F:N6-(1,2-dicarboxyethyl)AMP AMP-lyase (fumarate-forming) activity"/>
    <property type="evidence" value="ECO:0007669"/>
    <property type="project" value="TreeGrafter"/>
</dbReference>
<dbReference type="PANTHER" id="PTHR43172">
    <property type="entry name" value="ADENYLOSUCCINATE LYASE"/>
    <property type="match status" value="1"/>
</dbReference>
<dbReference type="Pfam" id="PF00206">
    <property type="entry name" value="Lyase_1"/>
    <property type="match status" value="1"/>
</dbReference>
<dbReference type="GO" id="GO:0044208">
    <property type="term" value="P:'de novo' AMP biosynthetic process"/>
    <property type="evidence" value="ECO:0007669"/>
    <property type="project" value="TreeGrafter"/>
</dbReference>
<dbReference type="InterPro" id="IPR022761">
    <property type="entry name" value="Fumarate_lyase_N"/>
</dbReference>
<dbReference type="Gene3D" id="1.10.275.10">
    <property type="entry name" value="Fumarase/aspartase (N-terminal domain)"/>
    <property type="match status" value="1"/>
</dbReference>
<dbReference type="EC" id="4.3.2.2" evidence="3"/>
<keyword evidence="1 3" id="KW-0456">Lyase</keyword>
<proteinExistence type="predicted"/>
<evidence type="ECO:0000259" key="2">
    <source>
        <dbReference type="Pfam" id="PF00206"/>
    </source>
</evidence>
<gene>
    <name evidence="3" type="ORF">MNBD_ACTINO01-613</name>
</gene>
<dbReference type="PRINTS" id="PR00149">
    <property type="entry name" value="FUMRATELYASE"/>
</dbReference>
<protein>
    <submittedName>
        <fullName evidence="3">Adenylosuccinate lyase @ SAICAR lyase</fullName>
        <ecNumber evidence="3">4.3.2.2</ecNumber>
    </submittedName>
</protein>
<evidence type="ECO:0000313" key="3">
    <source>
        <dbReference type="EMBL" id="VAV96109.1"/>
    </source>
</evidence>
<dbReference type="InterPro" id="IPR024083">
    <property type="entry name" value="Fumarase/histidase_N"/>
</dbReference>
<dbReference type="GO" id="GO:0070626">
    <property type="term" value="F:(S)-2-(5-amino-1-(5-phospho-D-ribosyl)imidazole-4-carboxamido) succinate lyase (fumarate-forming) activity"/>
    <property type="evidence" value="ECO:0007669"/>
    <property type="project" value="TreeGrafter"/>
</dbReference>